<sequence>MSLDFVFGLPADDKGNTRILVFVCRLSCTAHLAPVRDKIDAISAPMERLKMKDVPFKWNGDRKTTFVQLRES</sequence>
<organism evidence="1 2">
    <name type="scientific">Phytophthora palmivora</name>
    <dbReference type="NCBI Taxonomy" id="4796"/>
    <lineage>
        <taxon>Eukaryota</taxon>
        <taxon>Sar</taxon>
        <taxon>Stramenopiles</taxon>
        <taxon>Oomycota</taxon>
        <taxon>Peronosporomycetes</taxon>
        <taxon>Peronosporales</taxon>
        <taxon>Peronosporaceae</taxon>
        <taxon>Phytophthora</taxon>
    </lineage>
</organism>
<dbReference type="OrthoDB" id="2273864at2759"/>
<gene>
    <name evidence="1" type="ORF">PHPALM_20111</name>
</gene>
<name>A0A2P4XFN0_9STRA</name>
<evidence type="ECO:0000313" key="1">
    <source>
        <dbReference type="EMBL" id="POM64363.1"/>
    </source>
</evidence>
<accession>A0A2P4XFN0</accession>
<comment type="caution">
    <text evidence="1">The sequence shown here is derived from an EMBL/GenBank/DDBJ whole genome shotgun (WGS) entry which is preliminary data.</text>
</comment>
<protein>
    <submittedName>
        <fullName evidence="1">Inositol-3-phosphate synthase</fullName>
    </submittedName>
</protein>
<evidence type="ECO:0000313" key="2">
    <source>
        <dbReference type="Proteomes" id="UP000237271"/>
    </source>
</evidence>
<dbReference type="Proteomes" id="UP000237271">
    <property type="component" value="Unassembled WGS sequence"/>
</dbReference>
<dbReference type="AlphaFoldDB" id="A0A2P4XFN0"/>
<reference evidence="1 2" key="1">
    <citation type="journal article" date="2017" name="Genome Biol. Evol.">
        <title>Phytophthora megakarya and P. palmivora, closely related causal agents of cacao black pod rot, underwent increases in genome sizes and gene numbers by different mechanisms.</title>
        <authorList>
            <person name="Ali S.S."/>
            <person name="Shao J."/>
            <person name="Lary D.J."/>
            <person name="Kronmiller B."/>
            <person name="Shen D."/>
            <person name="Strem M.D."/>
            <person name="Amoako-Attah I."/>
            <person name="Akrofi A.Y."/>
            <person name="Begoude B.A."/>
            <person name="Ten Hoopen G.M."/>
            <person name="Coulibaly K."/>
            <person name="Kebe B.I."/>
            <person name="Melnick R.L."/>
            <person name="Guiltinan M.J."/>
            <person name="Tyler B.M."/>
            <person name="Meinhardt L.W."/>
            <person name="Bailey B.A."/>
        </authorList>
    </citation>
    <scope>NUCLEOTIDE SEQUENCE [LARGE SCALE GENOMIC DNA]</scope>
    <source>
        <strain evidence="2">sbr112.9</strain>
    </source>
</reference>
<proteinExistence type="predicted"/>
<dbReference type="EMBL" id="NCKW01011119">
    <property type="protein sequence ID" value="POM64363.1"/>
    <property type="molecule type" value="Genomic_DNA"/>
</dbReference>
<keyword evidence="2" id="KW-1185">Reference proteome</keyword>